<protein>
    <submittedName>
        <fullName evidence="1">Uncharacterized protein</fullName>
    </submittedName>
</protein>
<evidence type="ECO:0000313" key="2">
    <source>
        <dbReference type="Proteomes" id="UP000235739"/>
    </source>
</evidence>
<dbReference type="Proteomes" id="UP000235739">
    <property type="component" value="Unassembled WGS sequence"/>
</dbReference>
<proteinExistence type="predicted"/>
<sequence>MWGSAQGHFEAWHEDQTRESAQAVVDDLTQLFDAGNGDAILAHLQKPPTEQIANLVEEVISSLAQENTYVLRRGDLEEYCGTNAKDDKVATAMKFCEATATLDALKKVHGTQGDAIAAELEGIFASIFDSSASAHEMNVRRS</sequence>
<dbReference type="AlphaFoldDB" id="A0A2N7S290"/>
<reference evidence="1 2" key="1">
    <citation type="journal article" date="2017" name="Elife">
        <title>Extensive horizontal gene transfer in cheese-associated bacteria.</title>
        <authorList>
            <person name="Bonham K.S."/>
            <person name="Wolfe B.E."/>
            <person name="Dutton R.J."/>
        </authorList>
    </citation>
    <scope>NUCLEOTIDE SEQUENCE [LARGE SCALE GENOMIC DNA]</scope>
    <source>
        <strain evidence="1 2">JB182</strain>
    </source>
</reference>
<evidence type="ECO:0000313" key="1">
    <source>
        <dbReference type="EMBL" id="PMQ20203.1"/>
    </source>
</evidence>
<dbReference type="EMBL" id="PNQX01000001">
    <property type="protein sequence ID" value="PMQ20203.1"/>
    <property type="molecule type" value="Genomic_DNA"/>
</dbReference>
<name>A0A2N7S290_9MICC</name>
<gene>
    <name evidence="1" type="ORF">CIK84_00840</name>
</gene>
<comment type="caution">
    <text evidence="1">The sequence shown here is derived from an EMBL/GenBank/DDBJ whole genome shotgun (WGS) entry which is preliminary data.</text>
</comment>
<accession>A0A2N7S290</accession>
<organism evidence="1 2">
    <name type="scientific">Glutamicibacter arilaitensis</name>
    <dbReference type="NCBI Taxonomy" id="256701"/>
    <lineage>
        <taxon>Bacteria</taxon>
        <taxon>Bacillati</taxon>
        <taxon>Actinomycetota</taxon>
        <taxon>Actinomycetes</taxon>
        <taxon>Micrococcales</taxon>
        <taxon>Micrococcaceae</taxon>
        <taxon>Glutamicibacter</taxon>
    </lineage>
</organism>